<dbReference type="InParanoid" id="A0A0C3G0B0"/>
<sequence length="61" mass="6817">MDRKEAVAILGLKDGPRLKTQLKDAHRHIMLANHPDRGGSPYLASKINEAKDLLDKAEGRR</sequence>
<reference evidence="13 14" key="1">
    <citation type="submission" date="2014-04" db="EMBL/GenBank/DDBJ databases">
        <authorList>
            <consortium name="DOE Joint Genome Institute"/>
            <person name="Kuo A."/>
            <person name="Tarkka M."/>
            <person name="Buscot F."/>
            <person name="Kohler A."/>
            <person name="Nagy L.G."/>
            <person name="Floudas D."/>
            <person name="Copeland A."/>
            <person name="Barry K.W."/>
            <person name="Cichocki N."/>
            <person name="Veneault-Fourrey C."/>
            <person name="LaButti K."/>
            <person name="Lindquist E.A."/>
            <person name="Lipzen A."/>
            <person name="Lundell T."/>
            <person name="Morin E."/>
            <person name="Murat C."/>
            <person name="Sun H."/>
            <person name="Tunlid A."/>
            <person name="Henrissat B."/>
            <person name="Grigoriev I.V."/>
            <person name="Hibbett D.S."/>
            <person name="Martin F."/>
            <person name="Nordberg H.P."/>
            <person name="Cantor M.N."/>
            <person name="Hua S.X."/>
        </authorList>
    </citation>
    <scope>NUCLEOTIDE SEQUENCE [LARGE SCALE GENOMIC DNA]</scope>
    <source>
        <strain evidence="13 14">F 1598</strain>
    </source>
</reference>
<gene>
    <name evidence="13" type="ORF">PILCRDRAFT_818378</name>
</gene>
<dbReference type="PROSITE" id="PS50076">
    <property type="entry name" value="DNAJ_2"/>
    <property type="match status" value="1"/>
</dbReference>
<keyword evidence="5" id="KW-0813">Transport</keyword>
<dbReference type="GO" id="GO:0030150">
    <property type="term" value="P:protein import into mitochondrial matrix"/>
    <property type="evidence" value="ECO:0007669"/>
    <property type="project" value="TreeGrafter"/>
</dbReference>
<dbReference type="GO" id="GO:0001671">
    <property type="term" value="F:ATPase activator activity"/>
    <property type="evidence" value="ECO:0007669"/>
    <property type="project" value="TreeGrafter"/>
</dbReference>
<reference evidence="14" key="2">
    <citation type="submission" date="2015-01" db="EMBL/GenBank/DDBJ databases">
        <title>Evolutionary Origins and Diversification of the Mycorrhizal Mutualists.</title>
        <authorList>
            <consortium name="DOE Joint Genome Institute"/>
            <consortium name="Mycorrhizal Genomics Consortium"/>
            <person name="Kohler A."/>
            <person name="Kuo A."/>
            <person name="Nagy L.G."/>
            <person name="Floudas D."/>
            <person name="Copeland A."/>
            <person name="Barry K.W."/>
            <person name="Cichocki N."/>
            <person name="Veneault-Fourrey C."/>
            <person name="LaButti K."/>
            <person name="Lindquist E.A."/>
            <person name="Lipzen A."/>
            <person name="Lundell T."/>
            <person name="Morin E."/>
            <person name="Murat C."/>
            <person name="Riley R."/>
            <person name="Ohm R."/>
            <person name="Sun H."/>
            <person name="Tunlid A."/>
            <person name="Henrissat B."/>
            <person name="Grigoriev I.V."/>
            <person name="Hibbett D.S."/>
            <person name="Martin F."/>
        </authorList>
    </citation>
    <scope>NUCLEOTIDE SEQUENCE [LARGE SCALE GENOMIC DNA]</scope>
    <source>
        <strain evidence="14">F 1598</strain>
    </source>
</reference>
<feature type="domain" description="J" evidence="12">
    <location>
        <begin position="5"/>
        <end position="61"/>
    </location>
</feature>
<dbReference type="FunFam" id="1.10.287.110:FF:000001">
    <property type="entry name" value="Import inner membrane translocase subunit tim14"/>
    <property type="match status" value="1"/>
</dbReference>
<evidence type="ECO:0000256" key="4">
    <source>
        <dbReference type="ARBA" id="ARBA00022989"/>
    </source>
</evidence>
<organism evidence="13 14">
    <name type="scientific">Piloderma croceum (strain F 1598)</name>
    <dbReference type="NCBI Taxonomy" id="765440"/>
    <lineage>
        <taxon>Eukaryota</taxon>
        <taxon>Fungi</taxon>
        <taxon>Dikarya</taxon>
        <taxon>Basidiomycota</taxon>
        <taxon>Agaricomycotina</taxon>
        <taxon>Agaricomycetes</taxon>
        <taxon>Agaricomycetidae</taxon>
        <taxon>Atheliales</taxon>
        <taxon>Atheliaceae</taxon>
        <taxon>Piloderma</taxon>
    </lineage>
</organism>
<evidence type="ECO:0000256" key="10">
    <source>
        <dbReference type="ARBA" id="ARBA00040828"/>
    </source>
</evidence>
<accession>A0A0C3G0B0</accession>
<evidence type="ECO:0000256" key="3">
    <source>
        <dbReference type="ARBA" id="ARBA00022792"/>
    </source>
</evidence>
<evidence type="ECO:0000256" key="1">
    <source>
        <dbReference type="ARBA" id="ARBA00004434"/>
    </source>
</evidence>
<dbReference type="STRING" id="765440.A0A0C3G0B0"/>
<keyword evidence="5" id="KW-0811">Translocation</keyword>
<dbReference type="EMBL" id="KN832988">
    <property type="protein sequence ID" value="KIM84071.1"/>
    <property type="molecule type" value="Genomic_DNA"/>
</dbReference>
<keyword evidence="14" id="KW-1185">Reference proteome</keyword>
<dbReference type="PANTHER" id="PTHR12763:SF28">
    <property type="entry name" value="GEO10507P1-RELATED"/>
    <property type="match status" value="1"/>
</dbReference>
<comment type="similarity">
    <text evidence="9">Belongs to the TIM14 family.</text>
</comment>
<keyword evidence="4" id="KW-1133">Transmembrane helix</keyword>
<dbReference type="InterPro" id="IPR001623">
    <property type="entry name" value="DnaJ_domain"/>
</dbReference>
<evidence type="ECO:0000256" key="11">
    <source>
        <dbReference type="ARBA" id="ARBA00041716"/>
    </source>
</evidence>
<evidence type="ECO:0000256" key="7">
    <source>
        <dbReference type="ARBA" id="ARBA00023136"/>
    </source>
</evidence>
<keyword evidence="6" id="KW-0496">Mitochondrion</keyword>
<comment type="subcellular location">
    <subcellularLocation>
        <location evidence="1">Mitochondrion inner membrane</location>
        <topology evidence="1">Single-pass membrane protein</topology>
    </subcellularLocation>
</comment>
<dbReference type="GO" id="GO:0001405">
    <property type="term" value="C:PAM complex, Tim23 associated import motor"/>
    <property type="evidence" value="ECO:0007669"/>
    <property type="project" value="TreeGrafter"/>
</dbReference>
<keyword evidence="2" id="KW-0812">Transmembrane</keyword>
<evidence type="ECO:0000313" key="14">
    <source>
        <dbReference type="Proteomes" id="UP000054166"/>
    </source>
</evidence>
<keyword evidence="7" id="KW-0472">Membrane</keyword>
<dbReference type="PANTHER" id="PTHR12763">
    <property type="match status" value="1"/>
</dbReference>
<name>A0A0C3G0B0_PILCF</name>
<dbReference type="AlphaFoldDB" id="A0A0C3G0B0"/>
<keyword evidence="5" id="KW-0653">Protein transport</keyword>
<dbReference type="InterPro" id="IPR036869">
    <property type="entry name" value="J_dom_sf"/>
</dbReference>
<proteinExistence type="inferred from homology"/>
<dbReference type="Proteomes" id="UP000054166">
    <property type="component" value="Unassembled WGS sequence"/>
</dbReference>
<evidence type="ECO:0000256" key="8">
    <source>
        <dbReference type="ARBA" id="ARBA00023186"/>
    </source>
</evidence>
<keyword evidence="3" id="KW-0999">Mitochondrion inner membrane</keyword>
<dbReference type="SUPFAM" id="SSF46565">
    <property type="entry name" value="Chaperone J-domain"/>
    <property type="match status" value="1"/>
</dbReference>
<protein>
    <recommendedName>
        <fullName evidence="10">Mitochondrial import inner membrane translocase subunit TIM14</fullName>
    </recommendedName>
    <alternativeName>
        <fullName evidence="11">Presequence translocated-associated motor subunit PAM18</fullName>
    </alternativeName>
</protein>
<keyword evidence="8" id="KW-0143">Chaperone</keyword>
<evidence type="ECO:0000259" key="12">
    <source>
        <dbReference type="PROSITE" id="PS50076"/>
    </source>
</evidence>
<evidence type="ECO:0000256" key="9">
    <source>
        <dbReference type="ARBA" id="ARBA00038105"/>
    </source>
</evidence>
<dbReference type="Gene3D" id="1.10.287.110">
    <property type="entry name" value="DnaJ domain"/>
    <property type="match status" value="1"/>
</dbReference>
<evidence type="ECO:0000256" key="6">
    <source>
        <dbReference type="ARBA" id="ARBA00023128"/>
    </source>
</evidence>
<dbReference type="OrthoDB" id="240298at2759"/>
<dbReference type="HOGENOM" id="CLU_017633_13_5_1"/>
<evidence type="ECO:0000256" key="5">
    <source>
        <dbReference type="ARBA" id="ARBA00023010"/>
    </source>
</evidence>
<evidence type="ECO:0000313" key="13">
    <source>
        <dbReference type="EMBL" id="KIM84071.1"/>
    </source>
</evidence>
<evidence type="ECO:0000256" key="2">
    <source>
        <dbReference type="ARBA" id="ARBA00022692"/>
    </source>
</evidence>